<dbReference type="Proteomes" id="UP000749646">
    <property type="component" value="Unassembled WGS sequence"/>
</dbReference>
<sequence>MTGIVTLPRLSSGERIKEVTSTQFNTFILYYIYATWLAVVGFFLFDISKVWSVVGAMHNLLEVALLVGLHSGGQTTNVRFALYLFTYVFLVVVASIYLPWPVDAVFFRWQGLCSDYGLIIMFSRMYSTTKAQLEISGGADVHDQRIAIVQSGIACSNNIASIYSIQNQSNGDLDTHAHSNNAANNNTVDAINNELDLENPVWSSKWENPRQLLFLIVAAIVHTFGNDFATIFSTQPYANGVFLASYGITFPLYAYYLYVDTHALRQSKIYMPQFAALKNFTVTCYCIALATFTVRLGFLYIQLSSPPQ</sequence>
<reference evidence="2" key="1">
    <citation type="journal article" date="2020" name="Fungal Divers.">
        <title>Resolving the Mortierellaceae phylogeny through synthesis of multi-gene phylogenetics and phylogenomics.</title>
        <authorList>
            <person name="Vandepol N."/>
            <person name="Liber J."/>
            <person name="Desiro A."/>
            <person name="Na H."/>
            <person name="Kennedy M."/>
            <person name="Barry K."/>
            <person name="Grigoriev I.V."/>
            <person name="Miller A.N."/>
            <person name="O'Donnell K."/>
            <person name="Stajich J.E."/>
            <person name="Bonito G."/>
        </authorList>
    </citation>
    <scope>NUCLEOTIDE SEQUENCE</scope>
    <source>
        <strain evidence="2">MES-2147</strain>
    </source>
</reference>
<feature type="transmembrane region" description="Helical" evidence="1">
    <location>
        <begin position="106"/>
        <end position="126"/>
    </location>
</feature>
<dbReference type="EMBL" id="JAAAHW010000071">
    <property type="protein sequence ID" value="KAG0006707.1"/>
    <property type="molecule type" value="Genomic_DNA"/>
</dbReference>
<accession>A0A9P6SV61</accession>
<feature type="transmembrane region" description="Helical" evidence="1">
    <location>
        <begin position="212"/>
        <end position="231"/>
    </location>
</feature>
<evidence type="ECO:0000256" key="1">
    <source>
        <dbReference type="SAM" id="Phobius"/>
    </source>
</evidence>
<keyword evidence="1" id="KW-0812">Transmembrane</keyword>
<keyword evidence="1" id="KW-1133">Transmembrane helix</keyword>
<proteinExistence type="predicted"/>
<organism evidence="2 3">
    <name type="scientific">Modicella reniformis</name>
    <dbReference type="NCBI Taxonomy" id="1440133"/>
    <lineage>
        <taxon>Eukaryota</taxon>
        <taxon>Fungi</taxon>
        <taxon>Fungi incertae sedis</taxon>
        <taxon>Mucoromycota</taxon>
        <taxon>Mortierellomycotina</taxon>
        <taxon>Mortierellomycetes</taxon>
        <taxon>Mortierellales</taxon>
        <taxon>Mortierellaceae</taxon>
        <taxon>Modicella</taxon>
    </lineage>
</organism>
<feature type="transmembrane region" description="Helical" evidence="1">
    <location>
        <begin position="27"/>
        <end position="45"/>
    </location>
</feature>
<dbReference type="AlphaFoldDB" id="A0A9P6SV61"/>
<feature type="transmembrane region" description="Helical" evidence="1">
    <location>
        <begin position="51"/>
        <end position="69"/>
    </location>
</feature>
<name>A0A9P6SV61_9FUNG</name>
<keyword evidence="3" id="KW-1185">Reference proteome</keyword>
<dbReference type="OrthoDB" id="2327125at2759"/>
<feature type="transmembrane region" description="Helical" evidence="1">
    <location>
        <begin position="237"/>
        <end position="259"/>
    </location>
</feature>
<protein>
    <submittedName>
        <fullName evidence="2">Uncharacterized protein</fullName>
    </submittedName>
</protein>
<feature type="transmembrane region" description="Helical" evidence="1">
    <location>
        <begin position="81"/>
        <end position="100"/>
    </location>
</feature>
<gene>
    <name evidence="2" type="ORF">BGZ65_004952</name>
</gene>
<evidence type="ECO:0000313" key="2">
    <source>
        <dbReference type="EMBL" id="KAG0006707.1"/>
    </source>
</evidence>
<comment type="caution">
    <text evidence="2">The sequence shown here is derived from an EMBL/GenBank/DDBJ whole genome shotgun (WGS) entry which is preliminary data.</text>
</comment>
<evidence type="ECO:0000313" key="3">
    <source>
        <dbReference type="Proteomes" id="UP000749646"/>
    </source>
</evidence>
<keyword evidence="1" id="KW-0472">Membrane</keyword>
<feature type="transmembrane region" description="Helical" evidence="1">
    <location>
        <begin position="280"/>
        <end position="301"/>
    </location>
</feature>